<dbReference type="PROSITE" id="PS51819">
    <property type="entry name" value="VOC"/>
    <property type="match status" value="1"/>
</dbReference>
<dbReference type="InterPro" id="IPR037523">
    <property type="entry name" value="VOC_core"/>
</dbReference>
<sequence length="132" mass="14001">MSFAVALPVADRRIAHDFYRAAFGLETVGELGDDGLPEPLQFVLAPGVVLVLVPRGGFGWVAAGNDVVEAGRSECILSLLVPTAEDVDRVTEQARRTGASVKVEPGDPGWGHQSTLADPDGHLWMIQIDPTA</sequence>
<accession>A0A4R6V1T7</accession>
<dbReference type="PANTHER" id="PTHR36503">
    <property type="entry name" value="BLR2520 PROTEIN"/>
    <property type="match status" value="1"/>
</dbReference>
<protein>
    <recommendedName>
        <fullName evidence="1">VOC domain-containing protein</fullName>
    </recommendedName>
</protein>
<dbReference type="SUPFAM" id="SSF54593">
    <property type="entry name" value="Glyoxalase/Bleomycin resistance protein/Dihydroxybiphenyl dioxygenase"/>
    <property type="match status" value="1"/>
</dbReference>
<proteinExistence type="predicted"/>
<feature type="domain" description="VOC" evidence="1">
    <location>
        <begin position="1"/>
        <end position="129"/>
    </location>
</feature>
<gene>
    <name evidence="2" type="ORF">EV188_10616</name>
</gene>
<dbReference type="InterPro" id="IPR004360">
    <property type="entry name" value="Glyas_Fos-R_dOase_dom"/>
</dbReference>
<comment type="caution">
    <text evidence="2">The sequence shown here is derived from an EMBL/GenBank/DDBJ whole genome shotgun (WGS) entry which is preliminary data.</text>
</comment>
<reference evidence="2 3" key="1">
    <citation type="submission" date="2019-03" db="EMBL/GenBank/DDBJ databases">
        <title>Genomic Encyclopedia of Type Strains, Phase IV (KMG-IV): sequencing the most valuable type-strain genomes for metagenomic binning, comparative biology and taxonomic classification.</title>
        <authorList>
            <person name="Goeker M."/>
        </authorList>
    </citation>
    <scope>NUCLEOTIDE SEQUENCE [LARGE SCALE GENOMIC DNA]</scope>
    <source>
        <strain evidence="2 3">DSM 45775</strain>
    </source>
</reference>
<evidence type="ECO:0000259" key="1">
    <source>
        <dbReference type="PROSITE" id="PS51819"/>
    </source>
</evidence>
<dbReference type="PANTHER" id="PTHR36503:SF1">
    <property type="entry name" value="BLR2520 PROTEIN"/>
    <property type="match status" value="1"/>
</dbReference>
<dbReference type="InterPro" id="IPR029068">
    <property type="entry name" value="Glyas_Bleomycin-R_OHBP_Dase"/>
</dbReference>
<dbReference type="Pfam" id="PF00903">
    <property type="entry name" value="Glyoxalase"/>
    <property type="match status" value="1"/>
</dbReference>
<dbReference type="Proteomes" id="UP000295705">
    <property type="component" value="Unassembled WGS sequence"/>
</dbReference>
<dbReference type="RefSeq" id="WP_133828124.1">
    <property type="nucleotide sequence ID" value="NZ_BAABHR010000043.1"/>
</dbReference>
<evidence type="ECO:0000313" key="3">
    <source>
        <dbReference type="Proteomes" id="UP000295705"/>
    </source>
</evidence>
<evidence type="ECO:0000313" key="2">
    <source>
        <dbReference type="EMBL" id="TDQ53872.1"/>
    </source>
</evidence>
<dbReference type="OrthoDB" id="9798430at2"/>
<dbReference type="Gene3D" id="3.10.180.10">
    <property type="entry name" value="2,3-Dihydroxybiphenyl 1,2-Dioxygenase, domain 1"/>
    <property type="match status" value="1"/>
</dbReference>
<dbReference type="AlphaFoldDB" id="A0A4R6V1T7"/>
<organism evidence="2 3">
    <name type="scientific">Actinomycetospora succinea</name>
    <dbReference type="NCBI Taxonomy" id="663603"/>
    <lineage>
        <taxon>Bacteria</taxon>
        <taxon>Bacillati</taxon>
        <taxon>Actinomycetota</taxon>
        <taxon>Actinomycetes</taxon>
        <taxon>Pseudonocardiales</taxon>
        <taxon>Pseudonocardiaceae</taxon>
        <taxon>Actinomycetospora</taxon>
    </lineage>
</organism>
<name>A0A4R6V1T7_9PSEU</name>
<dbReference type="EMBL" id="SNYO01000006">
    <property type="protein sequence ID" value="TDQ53872.1"/>
    <property type="molecule type" value="Genomic_DNA"/>
</dbReference>
<keyword evidence="3" id="KW-1185">Reference proteome</keyword>